<organism evidence="2 3">
    <name type="scientific">Fusarium beomiforme</name>
    <dbReference type="NCBI Taxonomy" id="44412"/>
    <lineage>
        <taxon>Eukaryota</taxon>
        <taxon>Fungi</taxon>
        <taxon>Dikarya</taxon>
        <taxon>Ascomycota</taxon>
        <taxon>Pezizomycotina</taxon>
        <taxon>Sordariomycetes</taxon>
        <taxon>Hypocreomycetidae</taxon>
        <taxon>Hypocreales</taxon>
        <taxon>Nectriaceae</taxon>
        <taxon>Fusarium</taxon>
        <taxon>Fusarium burgessii species complex</taxon>
    </lineage>
</organism>
<feature type="compositionally biased region" description="Low complexity" evidence="1">
    <location>
        <begin position="104"/>
        <end position="120"/>
    </location>
</feature>
<keyword evidence="3" id="KW-1185">Reference proteome</keyword>
<accession>A0A9P5DSL5</accession>
<gene>
    <name evidence="2" type="ORF">FBEOM_10443</name>
</gene>
<keyword evidence="2" id="KW-0808">Transferase</keyword>
<dbReference type="Proteomes" id="UP000730481">
    <property type="component" value="Unassembled WGS sequence"/>
</dbReference>
<protein>
    <submittedName>
        <fullName evidence="2">STE STE11 BCK1 kinase</fullName>
    </submittedName>
</protein>
<feature type="non-terminal residue" evidence="2">
    <location>
        <position position="330"/>
    </location>
</feature>
<feature type="compositionally biased region" description="Polar residues" evidence="1">
    <location>
        <begin position="54"/>
        <end position="63"/>
    </location>
</feature>
<feature type="compositionally biased region" description="Pro residues" evidence="1">
    <location>
        <begin position="260"/>
        <end position="271"/>
    </location>
</feature>
<reference evidence="2" key="1">
    <citation type="journal article" date="2017" name="Mycologia">
        <title>Fusarium algeriense, sp. nov., a novel toxigenic crown rot pathogen of durum wheat from Algeria is nested in the Fusarium burgessii species complex.</title>
        <authorList>
            <person name="Laraba I."/>
            <person name="Keddad A."/>
            <person name="Boureghda H."/>
            <person name="Abdallah N."/>
            <person name="Vaughan M.M."/>
            <person name="Proctor R.H."/>
            <person name="Busman M."/>
            <person name="O'Donnell K."/>
        </authorList>
    </citation>
    <scope>NUCLEOTIDE SEQUENCE</scope>
    <source>
        <strain evidence="2">NRRL 25174</strain>
    </source>
</reference>
<evidence type="ECO:0000256" key="1">
    <source>
        <dbReference type="SAM" id="MobiDB-lite"/>
    </source>
</evidence>
<feature type="compositionally biased region" description="Low complexity" evidence="1">
    <location>
        <begin position="128"/>
        <end position="137"/>
    </location>
</feature>
<proteinExistence type="predicted"/>
<feature type="compositionally biased region" description="Low complexity" evidence="1">
    <location>
        <begin position="217"/>
        <end position="226"/>
    </location>
</feature>
<sequence length="330" mass="34078">MKGSDSLRRVNRPAANFDLLPAQAQAQAQAHVPAAQQQALRSQSQPQEPIIAPVTSTSPEITTSLLHSQPQSLSSARFRSFSRPSLQDLVPVDGTSTPNVHGQPPACALSTSSSSTGPPSFSYPPAHPTAGAATTHTHTTHTHPHTHTHTAPAAVNRPRPLGPSSSNIATAEQAHFLHPVSSASSLRPRAFTTSAAAVAVSPSPSHTPNSLLQQHTSSSSAVDSNSAHFVPRGGLPPAPSIMYPAGQRHVSGTDPTRPFQVPPPPPPPPMGAPNAGQMGSMMSLPPPPPLPRYPTAPGPSGVALPPPPGPPPASALGQQPPWHGAFGRMY</sequence>
<name>A0A9P5DSL5_9HYPO</name>
<feature type="compositionally biased region" description="Pro residues" evidence="1">
    <location>
        <begin position="304"/>
        <end position="313"/>
    </location>
</feature>
<feature type="compositionally biased region" description="Low complexity" evidence="1">
    <location>
        <begin position="64"/>
        <end position="86"/>
    </location>
</feature>
<feature type="compositionally biased region" description="Basic residues" evidence="1">
    <location>
        <begin position="138"/>
        <end position="148"/>
    </location>
</feature>
<keyword evidence="2" id="KW-0418">Kinase</keyword>
<evidence type="ECO:0000313" key="3">
    <source>
        <dbReference type="Proteomes" id="UP000730481"/>
    </source>
</evidence>
<feature type="compositionally biased region" description="Polar residues" evidence="1">
    <location>
        <begin position="206"/>
        <end position="216"/>
    </location>
</feature>
<reference evidence="2" key="2">
    <citation type="submission" date="2020-02" db="EMBL/GenBank/DDBJ databases">
        <title>Identification and distribution of gene clusters putatively required for synthesis of sphingolipid metabolism inhibitors in phylogenetically diverse species of the filamentous fungus Fusarium.</title>
        <authorList>
            <person name="Kim H.-S."/>
            <person name="Busman M."/>
            <person name="Brown D.W."/>
            <person name="Divon H."/>
            <person name="Uhlig S."/>
            <person name="Proctor R.H."/>
        </authorList>
    </citation>
    <scope>NUCLEOTIDE SEQUENCE</scope>
    <source>
        <strain evidence="2">NRRL 25174</strain>
    </source>
</reference>
<feature type="region of interest" description="Disordered" evidence="1">
    <location>
        <begin position="250"/>
        <end position="330"/>
    </location>
</feature>
<dbReference type="EMBL" id="PVQB02000540">
    <property type="protein sequence ID" value="KAF4335681.1"/>
    <property type="molecule type" value="Genomic_DNA"/>
</dbReference>
<dbReference type="OrthoDB" id="266718at2759"/>
<evidence type="ECO:0000313" key="2">
    <source>
        <dbReference type="EMBL" id="KAF4335681.1"/>
    </source>
</evidence>
<dbReference type="AlphaFoldDB" id="A0A9P5DSL5"/>
<feature type="region of interest" description="Disordered" evidence="1">
    <location>
        <begin position="200"/>
        <end position="227"/>
    </location>
</feature>
<feature type="compositionally biased region" description="Low complexity" evidence="1">
    <location>
        <begin position="28"/>
        <end position="47"/>
    </location>
</feature>
<dbReference type="GO" id="GO:0016301">
    <property type="term" value="F:kinase activity"/>
    <property type="evidence" value="ECO:0007669"/>
    <property type="project" value="UniProtKB-KW"/>
</dbReference>
<comment type="caution">
    <text evidence="2">The sequence shown here is derived from an EMBL/GenBank/DDBJ whole genome shotgun (WGS) entry which is preliminary data.</text>
</comment>
<feature type="region of interest" description="Disordered" evidence="1">
    <location>
        <begin position="28"/>
        <end position="166"/>
    </location>
</feature>
<feature type="compositionally biased region" description="Pro residues" evidence="1">
    <location>
        <begin position="284"/>
        <end position="297"/>
    </location>
</feature>